<evidence type="ECO:0000256" key="1">
    <source>
        <dbReference type="SAM" id="MobiDB-lite"/>
    </source>
</evidence>
<evidence type="ECO:0000313" key="2">
    <source>
        <dbReference type="EMBL" id="OQO04495.1"/>
    </source>
</evidence>
<dbReference type="Proteomes" id="UP000192596">
    <property type="component" value="Unassembled WGS sequence"/>
</dbReference>
<dbReference type="InParanoid" id="A0A1V8SZA5"/>
<evidence type="ECO:0000313" key="3">
    <source>
        <dbReference type="Proteomes" id="UP000192596"/>
    </source>
</evidence>
<accession>A0A1V8SZA5</accession>
<feature type="region of interest" description="Disordered" evidence="1">
    <location>
        <begin position="118"/>
        <end position="137"/>
    </location>
</feature>
<organism evidence="2 3">
    <name type="scientific">Cryoendolithus antarcticus</name>
    <dbReference type="NCBI Taxonomy" id="1507870"/>
    <lineage>
        <taxon>Eukaryota</taxon>
        <taxon>Fungi</taxon>
        <taxon>Dikarya</taxon>
        <taxon>Ascomycota</taxon>
        <taxon>Pezizomycotina</taxon>
        <taxon>Dothideomycetes</taxon>
        <taxon>Dothideomycetidae</taxon>
        <taxon>Cladosporiales</taxon>
        <taxon>Cladosporiaceae</taxon>
        <taxon>Cryoendolithus</taxon>
    </lineage>
</organism>
<gene>
    <name evidence="2" type="ORF">B0A48_09417</name>
</gene>
<keyword evidence="3" id="KW-1185">Reference proteome</keyword>
<protein>
    <submittedName>
        <fullName evidence="2">Uncharacterized protein</fullName>
    </submittedName>
</protein>
<feature type="compositionally biased region" description="Basic and acidic residues" evidence="1">
    <location>
        <begin position="118"/>
        <end position="129"/>
    </location>
</feature>
<comment type="caution">
    <text evidence="2">The sequence shown here is derived from an EMBL/GenBank/DDBJ whole genome shotgun (WGS) entry which is preliminary data.</text>
</comment>
<name>A0A1V8SZA5_9PEZI</name>
<feature type="compositionally biased region" description="Polar residues" evidence="1">
    <location>
        <begin position="14"/>
        <end position="23"/>
    </location>
</feature>
<sequence>MKNHAQRAAYQHRPYSQSDTISLEPTSFAAKQRITQRQQTAFSPPLARSVYPTQAILQTHSVPAPVTSDYTNLASQVADSDSDSEPGFEVDPLRVPGRYPATPPLLHGVTTVATAQERGLEAGEAEGSRRTKAKERGKRVELFSGRSQFGFRDKDGTVVETRPCAVM</sequence>
<proteinExistence type="predicted"/>
<dbReference type="AlphaFoldDB" id="A0A1V8SZA5"/>
<feature type="region of interest" description="Disordered" evidence="1">
    <location>
        <begin position="1"/>
        <end position="23"/>
    </location>
</feature>
<reference evidence="3" key="1">
    <citation type="submission" date="2017-03" db="EMBL/GenBank/DDBJ databases">
        <title>Genomes of endolithic fungi from Antarctica.</title>
        <authorList>
            <person name="Coleine C."/>
            <person name="Masonjones S."/>
            <person name="Stajich J.E."/>
        </authorList>
    </citation>
    <scope>NUCLEOTIDE SEQUENCE [LARGE SCALE GENOMIC DNA]</scope>
    <source>
        <strain evidence="3">CCFEE 5527</strain>
    </source>
</reference>
<dbReference type="EMBL" id="NAJO01000021">
    <property type="protein sequence ID" value="OQO04495.1"/>
    <property type="molecule type" value="Genomic_DNA"/>
</dbReference>